<evidence type="ECO:0000313" key="8">
    <source>
        <dbReference type="Ensembl" id="ENSCJPP00005027633.1"/>
    </source>
</evidence>
<dbReference type="Pfam" id="PF08640">
    <property type="entry name" value="U3_assoc_6"/>
    <property type="match status" value="1"/>
</dbReference>
<keyword evidence="9" id="KW-1185">Reference proteome</keyword>
<evidence type="ECO:0000256" key="1">
    <source>
        <dbReference type="ARBA" id="ARBA00004604"/>
    </source>
</evidence>
<dbReference type="InterPro" id="IPR055347">
    <property type="entry name" value="UTP6_N"/>
</dbReference>
<evidence type="ECO:0000259" key="7">
    <source>
        <dbReference type="Pfam" id="PF24892"/>
    </source>
</evidence>
<name>A0A8C2UI60_COTJA</name>
<dbReference type="SMART" id="SM00386">
    <property type="entry name" value="HAT"/>
    <property type="match status" value="7"/>
</dbReference>
<dbReference type="InterPro" id="IPR013949">
    <property type="entry name" value="Utp6"/>
</dbReference>
<feature type="domain" description="U3 small nucleolar RNA-associated protein 6 homolog C-terminal" evidence="7">
    <location>
        <begin position="331"/>
        <end position="525"/>
    </location>
</feature>
<reference evidence="8" key="1">
    <citation type="submission" date="2015-11" db="EMBL/GenBank/DDBJ databases">
        <authorList>
            <consortium name="International Coturnix japonica Genome Analysis Consortium"/>
            <person name="Warren W."/>
            <person name="Burt D.W."/>
            <person name="Antin P.B."/>
            <person name="Lanford R."/>
            <person name="Gros J."/>
            <person name="Wilson R.K."/>
        </authorList>
    </citation>
    <scope>NUCLEOTIDE SEQUENCE [LARGE SCALE GENOMIC DNA]</scope>
</reference>
<proteinExistence type="inferred from homology"/>
<evidence type="ECO:0000259" key="6">
    <source>
        <dbReference type="Pfam" id="PF08640"/>
    </source>
</evidence>
<dbReference type="Ensembl" id="ENSCJPT00005037311.1">
    <property type="protein sequence ID" value="ENSCJPP00005027633.1"/>
    <property type="gene ID" value="ENSCJPG00005021395.1"/>
</dbReference>
<dbReference type="Proteomes" id="UP000694412">
    <property type="component" value="Chromosome 18"/>
</dbReference>
<sequence length="545" mass="64548">MAERVEQRLEDRVPELEQLERVGLFTHEEIRAVLKKATALEYKIQRRALRKEDFINYIQYEINLLELIKKRRARTGYSFKKDEIEGSMIQRVHSLFKRATGKWKEDVQLWLSHVAFCKQWNTKHQLSKVFSTMLAIHPNKPALWIMAAKWEMETRLSSESARHLFLRALRFHPECPKLYQEYFRMELMNAEKQRKEKKEFERAKMNLMGCLIFVMGVEFRLALLSIAKLFDFTHDLQKEILENLQAEYADNPLTWDYMARRELELGSLKATEPTTKQAKVSEMTQREERCCAVFEEAVTAVPTEDMWKCYITFCLERCNRKTNSEELKQKLQLLLESSLSQKAAEVAEAAAKRFSLSVEMWQMRLQVLIQLKSDNVTQCFEEAFKHVKSKVCAGFMDLHACIGWKTSDIYLKDFFLPPAESVTMKEKYLDWAYRNGGYKKARRVFTSLHESHPLSLDFFKKMIEIEKEQEMCRMLRLREYYERALREFGSVNSDLWLEYIKEELSHPQGKPEHAGSIHWRAVKMLEGDQVEDFISKYTLLQTGHL</sequence>
<dbReference type="PANTHER" id="PTHR23271:SF1">
    <property type="entry name" value="U3 SMALL NUCLEOLAR RNA-ASSOCIATED PROTEIN 6 HOMOLOG"/>
    <property type="match status" value="1"/>
</dbReference>
<protein>
    <submittedName>
        <fullName evidence="8">UTP6 small subunit processome component</fullName>
    </submittedName>
</protein>
<evidence type="ECO:0000256" key="4">
    <source>
        <dbReference type="ARBA" id="ARBA00022737"/>
    </source>
</evidence>
<dbReference type="GO" id="GO:0034388">
    <property type="term" value="C:Pwp2p-containing subcomplex of 90S preribosome"/>
    <property type="evidence" value="ECO:0007669"/>
    <property type="project" value="TreeGrafter"/>
</dbReference>
<gene>
    <name evidence="8" type="primary">UTP6</name>
</gene>
<feature type="domain" description="U3 small nucleolar RNA-associated protein 6 N-terminal" evidence="6">
    <location>
        <begin position="9"/>
        <end position="91"/>
    </location>
</feature>
<dbReference type="GO" id="GO:0030515">
    <property type="term" value="F:snoRNA binding"/>
    <property type="evidence" value="ECO:0007669"/>
    <property type="project" value="InterPro"/>
</dbReference>
<dbReference type="GeneTree" id="ENSGT00390000016493"/>
<dbReference type="Pfam" id="PF24892">
    <property type="entry name" value="UTP6_C"/>
    <property type="match status" value="1"/>
</dbReference>
<evidence type="ECO:0000313" key="9">
    <source>
        <dbReference type="Proteomes" id="UP000694412"/>
    </source>
</evidence>
<dbReference type="SUPFAM" id="SSF48452">
    <property type="entry name" value="TPR-like"/>
    <property type="match status" value="1"/>
</dbReference>
<keyword evidence="3" id="KW-0698">rRNA processing</keyword>
<evidence type="ECO:0000256" key="2">
    <source>
        <dbReference type="ARBA" id="ARBA00010734"/>
    </source>
</evidence>
<keyword evidence="4" id="KW-0677">Repeat</keyword>
<evidence type="ECO:0000256" key="5">
    <source>
        <dbReference type="ARBA" id="ARBA00023242"/>
    </source>
</evidence>
<dbReference type="GO" id="GO:0032040">
    <property type="term" value="C:small-subunit processome"/>
    <property type="evidence" value="ECO:0007669"/>
    <property type="project" value="TreeGrafter"/>
</dbReference>
<dbReference type="InterPro" id="IPR056907">
    <property type="entry name" value="UTP6_C"/>
</dbReference>
<reference evidence="8" key="3">
    <citation type="submission" date="2025-09" db="UniProtKB">
        <authorList>
            <consortium name="Ensembl"/>
        </authorList>
    </citation>
    <scope>IDENTIFICATION</scope>
</reference>
<dbReference type="InterPro" id="IPR003107">
    <property type="entry name" value="HAT"/>
</dbReference>
<dbReference type="Gene3D" id="1.25.40.10">
    <property type="entry name" value="Tetratricopeptide repeat domain"/>
    <property type="match status" value="2"/>
</dbReference>
<dbReference type="GO" id="GO:0000462">
    <property type="term" value="P:maturation of SSU-rRNA from tricistronic rRNA transcript (SSU-rRNA, 5.8S rRNA, LSU-rRNA)"/>
    <property type="evidence" value="ECO:0007669"/>
    <property type="project" value="InterPro"/>
</dbReference>
<dbReference type="AlphaFoldDB" id="A0A8C2UI60"/>
<comment type="subcellular location">
    <subcellularLocation>
        <location evidence="1">Nucleus</location>
        <location evidence="1">Nucleolus</location>
    </subcellularLocation>
</comment>
<comment type="similarity">
    <text evidence="2">Belongs to the UTP6 family.</text>
</comment>
<accession>A0A8C2UI60</accession>
<reference evidence="8" key="2">
    <citation type="submission" date="2025-08" db="UniProtKB">
        <authorList>
            <consortium name="Ensembl"/>
        </authorList>
    </citation>
    <scope>IDENTIFICATION</scope>
</reference>
<organism evidence="8 9">
    <name type="scientific">Coturnix japonica</name>
    <name type="common">Japanese quail</name>
    <name type="synonym">Coturnix coturnix japonica</name>
    <dbReference type="NCBI Taxonomy" id="93934"/>
    <lineage>
        <taxon>Eukaryota</taxon>
        <taxon>Metazoa</taxon>
        <taxon>Chordata</taxon>
        <taxon>Craniata</taxon>
        <taxon>Vertebrata</taxon>
        <taxon>Euteleostomi</taxon>
        <taxon>Archelosauria</taxon>
        <taxon>Archosauria</taxon>
        <taxon>Dinosauria</taxon>
        <taxon>Saurischia</taxon>
        <taxon>Theropoda</taxon>
        <taxon>Coelurosauria</taxon>
        <taxon>Aves</taxon>
        <taxon>Neognathae</taxon>
        <taxon>Galloanserae</taxon>
        <taxon>Galliformes</taxon>
        <taxon>Phasianidae</taxon>
        <taxon>Perdicinae</taxon>
        <taxon>Coturnix</taxon>
    </lineage>
</organism>
<keyword evidence="5" id="KW-0539">Nucleus</keyword>
<dbReference type="InterPro" id="IPR011990">
    <property type="entry name" value="TPR-like_helical_dom_sf"/>
</dbReference>
<dbReference type="PANTHER" id="PTHR23271">
    <property type="entry name" value="HEPATOCELLULAR CARCINOMA-ASSOCIATED ANTIGEN 66"/>
    <property type="match status" value="1"/>
</dbReference>
<evidence type="ECO:0000256" key="3">
    <source>
        <dbReference type="ARBA" id="ARBA00022552"/>
    </source>
</evidence>